<evidence type="ECO:0000313" key="2">
    <source>
        <dbReference type="Proteomes" id="UP000004245"/>
    </source>
</evidence>
<dbReference type="PANTHER" id="PTHR43857:SF1">
    <property type="entry name" value="YJGH FAMILY PROTEIN"/>
    <property type="match status" value="1"/>
</dbReference>
<name>E9SVR3_RHOHA</name>
<dbReference type="HOGENOM" id="CLU_100715_5_1_11"/>
<dbReference type="InterPro" id="IPR006175">
    <property type="entry name" value="YjgF/YER057c/UK114"/>
</dbReference>
<keyword evidence="2" id="KW-1185">Reference proteome</keyword>
<dbReference type="Pfam" id="PF01042">
    <property type="entry name" value="Ribonuc_L-PSP"/>
    <property type="match status" value="1"/>
</dbReference>
<dbReference type="AlphaFoldDB" id="E9SVR3"/>
<comment type="caution">
    <text evidence="1">The sequence shown here is derived from an EMBL/GenBank/DDBJ whole genome shotgun (WGS) entry which is preliminary data.</text>
</comment>
<proteinExistence type="predicted"/>
<dbReference type="SUPFAM" id="SSF55298">
    <property type="entry name" value="YjgF-like"/>
    <property type="match status" value="1"/>
</dbReference>
<dbReference type="Proteomes" id="UP000004245">
    <property type="component" value="Unassembled WGS sequence"/>
</dbReference>
<dbReference type="CDD" id="cd06154">
    <property type="entry name" value="YjgF_YER057c_UK114_like_6"/>
    <property type="match status" value="1"/>
</dbReference>
<dbReference type="EMBL" id="ADNW02000001">
    <property type="protein sequence ID" value="EGD26128.1"/>
    <property type="molecule type" value="Genomic_DNA"/>
</dbReference>
<reference evidence="1" key="1">
    <citation type="submission" date="2011-01" db="EMBL/GenBank/DDBJ databases">
        <authorList>
            <person name="Muzny D."/>
            <person name="Qin X."/>
            <person name="Buhay C."/>
            <person name="Dugan-Rocha S."/>
            <person name="Ding Y."/>
            <person name="Chen G."/>
            <person name="Hawes A."/>
            <person name="Holder M."/>
            <person name="Jhangiani S."/>
            <person name="Johnson A."/>
            <person name="Khan Z."/>
            <person name="Li Z."/>
            <person name="Liu W."/>
            <person name="Liu X."/>
            <person name="Perez L."/>
            <person name="Shen H."/>
            <person name="Wang Q."/>
            <person name="Watt J."/>
            <person name="Xi L."/>
            <person name="Xin Y."/>
            <person name="Zhou J."/>
            <person name="Deng J."/>
            <person name="Jiang H."/>
            <person name="Liu Y."/>
            <person name="Qu J."/>
            <person name="Song X.-Z."/>
            <person name="Zhang L."/>
            <person name="Villasana D."/>
            <person name="Johnson A."/>
            <person name="Liu J."/>
            <person name="Liyanage D."/>
            <person name="Lorensuhewa L."/>
            <person name="Robinson T."/>
            <person name="Song A."/>
            <person name="Song B.-B."/>
            <person name="Dinh H."/>
            <person name="Thornton R."/>
            <person name="Coyle M."/>
            <person name="Francisco L."/>
            <person name="Jackson L."/>
            <person name="Javaid M."/>
            <person name="Korchina V."/>
            <person name="Kovar C."/>
            <person name="Mata R."/>
            <person name="Mathew T."/>
            <person name="Ngo R."/>
            <person name="Nguyen L."/>
            <person name="Nguyen N."/>
            <person name="Okwuonu G."/>
            <person name="Ongeri F."/>
            <person name="Pham C."/>
            <person name="Simmons D."/>
            <person name="Wilczek-Boney K."/>
            <person name="Hale W."/>
            <person name="Jakkamsetti A."/>
            <person name="Pham P."/>
            <person name="Ruth R."/>
            <person name="San Lucas F."/>
            <person name="Warren J."/>
            <person name="Zhang J."/>
            <person name="Zhao Z."/>
            <person name="Zhou C."/>
            <person name="Zhu D."/>
            <person name="Lee S."/>
            <person name="Bess C."/>
            <person name="Blankenburg K."/>
            <person name="Forbes L."/>
            <person name="Fu Q."/>
            <person name="Gubbala S."/>
            <person name="Hirani K."/>
            <person name="Jayaseelan J.C."/>
            <person name="Lara F."/>
            <person name="Munidasa M."/>
            <person name="Palculict T."/>
            <person name="Patil S."/>
            <person name="Pu L.-L."/>
            <person name="Saada N."/>
            <person name="Tang L."/>
            <person name="Weissenberger G."/>
            <person name="Zhu Y."/>
            <person name="Hemphill L."/>
            <person name="Shang Y."/>
            <person name="Youmans B."/>
            <person name="Ayvaz T."/>
            <person name="Ross M."/>
            <person name="Santibanez J."/>
            <person name="Aqrawi P."/>
            <person name="Gross S."/>
            <person name="Joshi V."/>
            <person name="Fowler G."/>
            <person name="Nazareth L."/>
            <person name="Reid J."/>
            <person name="Worley K."/>
            <person name="Petrosino J."/>
            <person name="Highlander S."/>
            <person name="Gibbs R."/>
        </authorList>
    </citation>
    <scope>NUCLEOTIDE SEQUENCE [LARGE SCALE GENOMIC DNA]</scope>
    <source>
        <strain evidence="1">ATCC 33707</strain>
    </source>
</reference>
<dbReference type="Gene3D" id="3.30.1330.40">
    <property type="entry name" value="RutC-like"/>
    <property type="match status" value="1"/>
</dbReference>
<evidence type="ECO:0000313" key="1">
    <source>
        <dbReference type="EMBL" id="EGD26128.1"/>
    </source>
</evidence>
<dbReference type="STRING" id="43767.A6I91_16320"/>
<organism evidence="1 2">
    <name type="scientific">Prescottella equi ATCC 33707</name>
    <dbReference type="NCBI Taxonomy" id="525370"/>
    <lineage>
        <taxon>Bacteria</taxon>
        <taxon>Bacillati</taxon>
        <taxon>Actinomycetota</taxon>
        <taxon>Actinomycetes</taxon>
        <taxon>Mycobacteriales</taxon>
        <taxon>Nocardiaceae</taxon>
        <taxon>Prescottella</taxon>
    </lineage>
</organism>
<protein>
    <submittedName>
        <fullName evidence="1">Endoribonuclease L-PSP</fullName>
    </submittedName>
</protein>
<dbReference type="PANTHER" id="PTHR43857">
    <property type="entry name" value="BLR7761 PROTEIN"/>
    <property type="match status" value="1"/>
</dbReference>
<accession>E9SVR3</accession>
<dbReference type="InterPro" id="IPR035959">
    <property type="entry name" value="RutC-like_sf"/>
</dbReference>
<gene>
    <name evidence="1" type="ORF">HMPREF0724_10062</name>
</gene>
<sequence length="153" mass="16539">MRIAVNRNFEWTFEEIGGRGTCRKHATVTILAMTRKNISSGSEWEPKIGYSRAVRIGNQVAVSGTTSPGATLEEQTRGALATIAASLTEAGASLSDVIRTRMYLRDMSKWEEAALAHGEVFGEIRPATTILEVSALIDSDLLIEIEADAVVAD</sequence>